<dbReference type="PANTHER" id="PTHR46377">
    <property type="entry name" value="DUAL SPECIFICITY PROTEIN PHOSPHATASE 19"/>
    <property type="match status" value="1"/>
</dbReference>
<feature type="domain" description="Tyrosine-protein phosphatase" evidence="1">
    <location>
        <begin position="49"/>
        <end position="190"/>
    </location>
</feature>
<organism evidence="3 6">
    <name type="scientific">Trichuris muris</name>
    <name type="common">Mouse whipworm</name>
    <dbReference type="NCBI Taxonomy" id="70415"/>
    <lineage>
        <taxon>Eukaryota</taxon>
        <taxon>Metazoa</taxon>
        <taxon>Ecdysozoa</taxon>
        <taxon>Nematoda</taxon>
        <taxon>Enoplea</taxon>
        <taxon>Dorylaimia</taxon>
        <taxon>Trichinellida</taxon>
        <taxon>Trichuridae</taxon>
        <taxon>Trichuris</taxon>
    </lineage>
</organism>
<evidence type="ECO:0000313" key="4">
    <source>
        <dbReference type="WBParaSite" id="TMUE_0000000296.1"/>
    </source>
</evidence>
<sequence length="191" mass="21638">MSIVSSVIQSKRHRSASSGSAAVPDYENLGFVSNMSSYFLAFNNSLDLQVAEILPNLLLSSQHVALDINLLQQHRITHILNAASFVDNRFSQNFVYKRVDIVDMPSANIKSYFEDCCRFIHEARRSGGRVLVHCNAGVSRSVSFVCAYMVKYEKFSVITALAYIREKRPIARPNPGFLKQLMDYETEVHRI</sequence>
<dbReference type="InterPro" id="IPR029021">
    <property type="entry name" value="Prot-tyrosine_phosphatase-like"/>
</dbReference>
<dbReference type="InterPro" id="IPR003595">
    <property type="entry name" value="Tyr_Pase_cat"/>
</dbReference>
<evidence type="ECO:0000313" key="6">
    <source>
        <dbReference type="WBParaSite" id="TMUE_2000008820.1"/>
    </source>
</evidence>
<dbReference type="SUPFAM" id="SSF52799">
    <property type="entry name" value="(Phosphotyrosine protein) phosphatases II"/>
    <property type="match status" value="1"/>
</dbReference>
<protein>
    <submittedName>
        <fullName evidence="4 5">Protein-tyrosine-phosphatase</fullName>
    </submittedName>
</protein>
<dbReference type="GO" id="GO:0005737">
    <property type="term" value="C:cytoplasm"/>
    <property type="evidence" value="ECO:0007669"/>
    <property type="project" value="TreeGrafter"/>
</dbReference>
<dbReference type="SMART" id="SM00195">
    <property type="entry name" value="DSPc"/>
    <property type="match status" value="1"/>
</dbReference>
<keyword evidence="3" id="KW-1185">Reference proteome</keyword>
<accession>A0A5S6QNL5</accession>
<dbReference type="WBParaSite" id="TMUE_2000008820.1">
    <property type="protein sequence ID" value="TMUE_2000008820.1"/>
    <property type="gene ID" value="WBGene00300414"/>
</dbReference>
<evidence type="ECO:0000259" key="2">
    <source>
        <dbReference type="PROSITE" id="PS50056"/>
    </source>
</evidence>
<dbReference type="Gene3D" id="3.90.190.10">
    <property type="entry name" value="Protein tyrosine phosphatase superfamily"/>
    <property type="match status" value="1"/>
</dbReference>
<dbReference type="PANTHER" id="PTHR46377:SF1">
    <property type="entry name" value="DUAL SPECIFICITY PROTEIN PHOSPHATASE 19"/>
    <property type="match status" value="1"/>
</dbReference>
<dbReference type="Proteomes" id="UP000046395">
    <property type="component" value="Unassembled WGS sequence"/>
</dbReference>
<feature type="domain" description="Tyrosine specific protein phosphatases" evidence="2">
    <location>
        <begin position="111"/>
        <end position="169"/>
    </location>
</feature>
<reference evidence="3" key="1">
    <citation type="submission" date="2013-11" db="EMBL/GenBank/DDBJ databases">
        <authorList>
            <person name="Aslett M."/>
        </authorList>
    </citation>
    <scope>NUCLEOTIDE SEQUENCE [LARGE SCALE GENOMIC DNA]</scope>
    <source>
        <strain evidence="3">Edinburgh</strain>
    </source>
</reference>
<dbReference type="InterPro" id="IPR000387">
    <property type="entry name" value="Tyr_Pase_dom"/>
</dbReference>
<evidence type="ECO:0000313" key="5">
    <source>
        <dbReference type="WBParaSite" id="TMUE_0000001455.1"/>
    </source>
</evidence>
<dbReference type="InterPro" id="IPR000340">
    <property type="entry name" value="Dual-sp_phosphatase_cat-dom"/>
</dbReference>
<dbReference type="SMART" id="SM00404">
    <property type="entry name" value="PTPc_motif"/>
    <property type="match status" value="1"/>
</dbReference>
<evidence type="ECO:0000313" key="3">
    <source>
        <dbReference type="Proteomes" id="UP000046395"/>
    </source>
</evidence>
<dbReference type="GO" id="GO:0008579">
    <property type="term" value="F:JUN kinase phosphatase activity"/>
    <property type="evidence" value="ECO:0007669"/>
    <property type="project" value="TreeGrafter"/>
</dbReference>
<reference evidence="3" key="2">
    <citation type="submission" date="2014-03" db="EMBL/GenBank/DDBJ databases">
        <title>The whipworm genome and dual-species transcriptomics of an intimate host-pathogen interaction.</title>
        <authorList>
            <person name="Foth B.J."/>
            <person name="Tsai I.J."/>
            <person name="Reid A.J."/>
            <person name="Bancroft A.J."/>
            <person name="Nichol S."/>
            <person name="Tracey A."/>
            <person name="Holroyd N."/>
            <person name="Cotton J.A."/>
            <person name="Stanley E.J."/>
            <person name="Zarowiecki M."/>
            <person name="Liu J.Z."/>
            <person name="Huckvale T."/>
            <person name="Cooper P.J."/>
            <person name="Grencis R.K."/>
            <person name="Berriman M."/>
        </authorList>
    </citation>
    <scope>NUCLEOTIDE SEQUENCE [LARGE SCALE GENOMIC DNA]</scope>
    <source>
        <strain evidence="3">Edinburgh</strain>
    </source>
</reference>
<evidence type="ECO:0000259" key="1">
    <source>
        <dbReference type="PROSITE" id="PS50054"/>
    </source>
</evidence>
<dbReference type="Pfam" id="PF00782">
    <property type="entry name" value="DSPc"/>
    <property type="match status" value="1"/>
</dbReference>
<dbReference type="PRINTS" id="PR01908">
    <property type="entry name" value="ADSPHPHTASE"/>
</dbReference>
<dbReference type="WBParaSite" id="TMUE_0000000296.1">
    <property type="protein sequence ID" value="TMUE_0000000296.1"/>
    <property type="gene ID" value="WBGene00296237"/>
</dbReference>
<dbReference type="InterPro" id="IPR020422">
    <property type="entry name" value="TYR_PHOSPHATASE_DUAL_dom"/>
</dbReference>
<dbReference type="PROSITE" id="PS50056">
    <property type="entry name" value="TYR_PHOSPHATASE_2"/>
    <property type="match status" value="1"/>
</dbReference>
<dbReference type="PROSITE" id="PS50054">
    <property type="entry name" value="TYR_PHOSPHATASE_DUAL"/>
    <property type="match status" value="1"/>
</dbReference>
<name>A0A5S6QNL5_TRIMR</name>
<dbReference type="WBParaSite" id="TMUE_0000001455.1">
    <property type="protein sequence ID" value="TMUE_0000001455.1"/>
    <property type="gene ID" value="WBGene00297349"/>
</dbReference>
<reference evidence="4 5" key="3">
    <citation type="submission" date="2019-12" db="UniProtKB">
        <authorList>
            <consortium name="WormBaseParasite"/>
        </authorList>
    </citation>
    <scope>IDENTIFICATION</scope>
</reference>
<dbReference type="CDD" id="cd14498">
    <property type="entry name" value="DSP"/>
    <property type="match status" value="1"/>
</dbReference>
<dbReference type="STRING" id="70415.A0A5S6QNL5"/>
<dbReference type="AlphaFoldDB" id="A0A5S6QNL5"/>
<proteinExistence type="predicted"/>